<evidence type="ECO:0000313" key="2">
    <source>
        <dbReference type="EMBL" id="MEB4593160.1"/>
    </source>
</evidence>
<protein>
    <recommendedName>
        <fullName evidence="1">Antitoxin FitA-like ribbon-helix-helix domain-containing protein</fullName>
    </recommendedName>
</protein>
<dbReference type="InterPro" id="IPR010985">
    <property type="entry name" value="Ribbon_hlx_hlx"/>
</dbReference>
<reference evidence="3" key="1">
    <citation type="submission" date="2023-07" db="EMBL/GenBank/DDBJ databases">
        <title>The carbon used by Thiothrix.</title>
        <authorList>
            <person name="Chen L."/>
        </authorList>
    </citation>
    <scope>NUCLEOTIDE SEQUENCE [LARGE SCALE GENOMIC DNA]</scope>
</reference>
<evidence type="ECO:0000313" key="3">
    <source>
        <dbReference type="Proteomes" id="UP001308005"/>
    </source>
</evidence>
<dbReference type="EMBL" id="JAYMYJ010000152">
    <property type="protein sequence ID" value="MEB4593160.1"/>
    <property type="molecule type" value="Genomic_DNA"/>
</dbReference>
<proteinExistence type="predicted"/>
<gene>
    <name evidence="2" type="ORF">VSS37_19435</name>
</gene>
<comment type="caution">
    <text evidence="2">The sequence shown here is derived from an EMBL/GenBank/DDBJ whole genome shotgun (WGS) entry which is preliminary data.</text>
</comment>
<reference evidence="2 3" key="2">
    <citation type="submission" date="2024-01" db="EMBL/GenBank/DDBJ databases">
        <authorList>
            <person name="Xie X."/>
        </authorList>
    </citation>
    <scope>NUCLEOTIDE SEQUENCE [LARGE SCALE GENOMIC DNA]</scope>
    <source>
        <strain evidence="2">SCUT-1</strain>
    </source>
</reference>
<organism evidence="2 3">
    <name type="scientific">Candidatus Thiothrix phosphatis</name>
    <dbReference type="NCBI Taxonomy" id="3112415"/>
    <lineage>
        <taxon>Bacteria</taxon>
        <taxon>Pseudomonadati</taxon>
        <taxon>Pseudomonadota</taxon>
        <taxon>Gammaproteobacteria</taxon>
        <taxon>Thiotrichales</taxon>
        <taxon>Thiotrichaceae</taxon>
        <taxon>Thiothrix</taxon>
    </lineage>
</organism>
<evidence type="ECO:0000259" key="1">
    <source>
        <dbReference type="Pfam" id="PF22513"/>
    </source>
</evidence>
<dbReference type="RefSeq" id="WP_324697894.1">
    <property type="nucleotide sequence ID" value="NZ_JAYMYJ010000152.1"/>
</dbReference>
<dbReference type="SUPFAM" id="SSF47598">
    <property type="entry name" value="Ribbon-helix-helix"/>
    <property type="match status" value="1"/>
</dbReference>
<dbReference type="Gene3D" id="1.10.1220.10">
    <property type="entry name" value="Met repressor-like"/>
    <property type="match status" value="1"/>
</dbReference>
<sequence>MASLSIRKLEDDTLQRLRIRAAHHQVSMEEEVRRILRQAVMPPERLGSLAVTYFGEEGVELELPQREVYEPVSFDA</sequence>
<dbReference type="Proteomes" id="UP001308005">
    <property type="component" value="Unassembled WGS sequence"/>
</dbReference>
<dbReference type="InterPro" id="IPR053853">
    <property type="entry name" value="FitA-like_RHH"/>
</dbReference>
<feature type="domain" description="Antitoxin FitA-like ribbon-helix-helix" evidence="1">
    <location>
        <begin position="2"/>
        <end position="40"/>
    </location>
</feature>
<accession>A0ABU6D287</accession>
<name>A0ABU6D287_9GAMM</name>
<dbReference type="Pfam" id="PF22513">
    <property type="entry name" value="FitA-like_RHH"/>
    <property type="match status" value="1"/>
</dbReference>
<keyword evidence="3" id="KW-1185">Reference proteome</keyword>
<dbReference type="InterPro" id="IPR013321">
    <property type="entry name" value="Arc_rbn_hlx_hlx"/>
</dbReference>